<comment type="subcellular location">
    <subcellularLocation>
        <location evidence="2 19">Cell membrane</location>
        <topology evidence="2 19">Multi-pass membrane protein</topology>
    </subcellularLocation>
</comment>
<evidence type="ECO:0000256" key="13">
    <source>
        <dbReference type="ARBA" id="ARBA00023136"/>
    </source>
</evidence>
<dbReference type="RefSeq" id="WP_330957217.1">
    <property type="nucleotide sequence ID" value="NZ_JAZGJQ010000001.1"/>
</dbReference>
<name>A0ABU7R777_9ACTN</name>
<keyword evidence="13 19" id="KW-0472">Membrane</keyword>
<feature type="transmembrane region" description="Helical" evidence="19">
    <location>
        <begin position="35"/>
        <end position="58"/>
    </location>
</feature>
<evidence type="ECO:0000256" key="3">
    <source>
        <dbReference type="ARBA" id="ARBA00004663"/>
    </source>
</evidence>
<keyword evidence="11 19" id="KW-0460">Magnesium</keyword>
<sequence length="259" mass="26863">MSRARTLVRSLVVAFGCFSKVPMPRVEWDRDSMRYAMAFFPWVALAIGLVLWGWLALCRAASVGVLLRAAGVALAPVAVTGGIHLDGLADVVDAQSSHAELARKREILKDPHTGAFAIVGVACYLMAYLALASELDAAPATAALLAGLHWQSRCLSGVATLAFPRSSGQGMLAAFGASADKRRSLAALVAEWAAGVAAAAWVSGAAAAAMAAGGVASLLWLRRFAARHFGGMSGDLAGFFLEVAELVMLACLVVATHLA</sequence>
<proteinExistence type="inferred from homology"/>
<evidence type="ECO:0000256" key="14">
    <source>
        <dbReference type="ARBA" id="ARBA00025228"/>
    </source>
</evidence>
<evidence type="ECO:0000256" key="4">
    <source>
        <dbReference type="ARBA" id="ARBA00010561"/>
    </source>
</evidence>
<evidence type="ECO:0000256" key="15">
    <source>
        <dbReference type="ARBA" id="ARBA00032605"/>
    </source>
</evidence>
<dbReference type="InterPro" id="IPR003805">
    <property type="entry name" value="CobS"/>
</dbReference>
<comment type="catalytic activity">
    <reaction evidence="18 19">
        <text>alpha-ribazole 5'-phosphate + adenosylcob(III)inamide-GDP = adenosylcob(III)alamin 5'-phosphate + GMP + H(+)</text>
        <dbReference type="Rhea" id="RHEA:23560"/>
        <dbReference type="ChEBI" id="CHEBI:15378"/>
        <dbReference type="ChEBI" id="CHEBI:57918"/>
        <dbReference type="ChEBI" id="CHEBI:58115"/>
        <dbReference type="ChEBI" id="CHEBI:60487"/>
        <dbReference type="ChEBI" id="CHEBI:60493"/>
        <dbReference type="EC" id="2.7.8.26"/>
    </reaction>
</comment>
<comment type="function">
    <text evidence="14 19">Joins adenosylcobinamide-GDP and alpha-ribazole to generate adenosylcobalamin (Ado-cobalamin). Also synthesizes adenosylcobalamin 5'-phosphate from adenosylcobinamide-GDP and alpha-ribazole 5'-phosphate.</text>
</comment>
<feature type="transmembrane region" description="Helical" evidence="19">
    <location>
        <begin position="113"/>
        <end position="131"/>
    </location>
</feature>
<keyword evidence="12 19" id="KW-1133">Transmembrane helix</keyword>
<evidence type="ECO:0000256" key="18">
    <source>
        <dbReference type="ARBA" id="ARBA00049504"/>
    </source>
</evidence>
<reference evidence="20 21" key="1">
    <citation type="submission" date="2024-01" db="EMBL/GenBank/DDBJ databases">
        <title>Description of Olsenella sp. nov., isolated from pig feces.</title>
        <authorList>
            <person name="Chang Y.-H."/>
        </authorList>
    </citation>
    <scope>NUCLEOTIDE SEQUENCE [LARGE SCALE GENOMIC DNA]</scope>
    <source>
        <strain evidence="20 21">YH-ols2223</strain>
    </source>
</reference>
<dbReference type="Proteomes" id="UP001332931">
    <property type="component" value="Unassembled WGS sequence"/>
</dbReference>
<evidence type="ECO:0000256" key="17">
    <source>
        <dbReference type="ARBA" id="ARBA00048623"/>
    </source>
</evidence>
<evidence type="ECO:0000256" key="2">
    <source>
        <dbReference type="ARBA" id="ARBA00004651"/>
    </source>
</evidence>
<accession>A0ABU7R777</accession>
<evidence type="ECO:0000256" key="12">
    <source>
        <dbReference type="ARBA" id="ARBA00022989"/>
    </source>
</evidence>
<evidence type="ECO:0000256" key="1">
    <source>
        <dbReference type="ARBA" id="ARBA00001946"/>
    </source>
</evidence>
<keyword evidence="10 19" id="KW-0812">Transmembrane</keyword>
<evidence type="ECO:0000256" key="8">
    <source>
        <dbReference type="ARBA" id="ARBA00022573"/>
    </source>
</evidence>
<comment type="similarity">
    <text evidence="4 19">Belongs to the CobS family.</text>
</comment>
<dbReference type="GO" id="GO:0051073">
    <property type="term" value="F:adenosylcobinamide-GDP ribazoletransferase activity"/>
    <property type="evidence" value="ECO:0007669"/>
    <property type="project" value="UniProtKB-EC"/>
</dbReference>
<evidence type="ECO:0000256" key="10">
    <source>
        <dbReference type="ARBA" id="ARBA00022692"/>
    </source>
</evidence>
<evidence type="ECO:0000313" key="21">
    <source>
        <dbReference type="Proteomes" id="UP001332931"/>
    </source>
</evidence>
<organism evidence="20 21">
    <name type="scientific">Olsenella absiana</name>
    <dbReference type="NCBI Taxonomy" id="3115222"/>
    <lineage>
        <taxon>Bacteria</taxon>
        <taxon>Bacillati</taxon>
        <taxon>Actinomycetota</taxon>
        <taxon>Coriobacteriia</taxon>
        <taxon>Coriobacteriales</taxon>
        <taxon>Atopobiaceae</taxon>
        <taxon>Olsenella</taxon>
    </lineage>
</organism>
<comment type="cofactor">
    <cofactor evidence="1 19">
        <name>Mg(2+)</name>
        <dbReference type="ChEBI" id="CHEBI:18420"/>
    </cofactor>
</comment>
<dbReference type="Pfam" id="PF02654">
    <property type="entry name" value="CobS"/>
    <property type="match status" value="1"/>
</dbReference>
<comment type="catalytic activity">
    <reaction evidence="17 19">
        <text>alpha-ribazole + adenosylcob(III)inamide-GDP = adenosylcob(III)alamin + GMP + H(+)</text>
        <dbReference type="Rhea" id="RHEA:16049"/>
        <dbReference type="ChEBI" id="CHEBI:10329"/>
        <dbReference type="ChEBI" id="CHEBI:15378"/>
        <dbReference type="ChEBI" id="CHEBI:18408"/>
        <dbReference type="ChEBI" id="CHEBI:58115"/>
        <dbReference type="ChEBI" id="CHEBI:60487"/>
        <dbReference type="EC" id="2.7.8.26"/>
    </reaction>
</comment>
<feature type="transmembrane region" description="Helical" evidence="19">
    <location>
        <begin position="233"/>
        <end position="255"/>
    </location>
</feature>
<keyword evidence="7 19" id="KW-1003">Cell membrane</keyword>
<gene>
    <name evidence="19" type="primary">cobS</name>
    <name evidence="20" type="ORF">VXJ25_00355</name>
</gene>
<dbReference type="EC" id="2.7.8.26" evidence="5 19"/>
<protein>
    <recommendedName>
        <fullName evidence="6 19">Adenosylcobinamide-GDP ribazoletransferase</fullName>
        <ecNumber evidence="5 19">2.7.8.26</ecNumber>
    </recommendedName>
    <alternativeName>
        <fullName evidence="16 19">Cobalamin synthase</fullName>
    </alternativeName>
    <alternativeName>
        <fullName evidence="15 19">Cobalamin-5'-phosphate synthase</fullName>
    </alternativeName>
</protein>
<dbReference type="EMBL" id="JAZGJQ010000001">
    <property type="protein sequence ID" value="MEE6146451.1"/>
    <property type="molecule type" value="Genomic_DNA"/>
</dbReference>
<evidence type="ECO:0000256" key="7">
    <source>
        <dbReference type="ARBA" id="ARBA00022475"/>
    </source>
</evidence>
<evidence type="ECO:0000256" key="11">
    <source>
        <dbReference type="ARBA" id="ARBA00022842"/>
    </source>
</evidence>
<dbReference type="HAMAP" id="MF_00719">
    <property type="entry name" value="CobS"/>
    <property type="match status" value="1"/>
</dbReference>
<dbReference type="PANTHER" id="PTHR34148:SF1">
    <property type="entry name" value="ADENOSYLCOBINAMIDE-GDP RIBAZOLETRANSFERASE"/>
    <property type="match status" value="1"/>
</dbReference>
<evidence type="ECO:0000256" key="19">
    <source>
        <dbReference type="HAMAP-Rule" id="MF_00719"/>
    </source>
</evidence>
<keyword evidence="9 19" id="KW-0808">Transferase</keyword>
<evidence type="ECO:0000256" key="6">
    <source>
        <dbReference type="ARBA" id="ARBA00015850"/>
    </source>
</evidence>
<comment type="caution">
    <text evidence="20">The sequence shown here is derived from an EMBL/GenBank/DDBJ whole genome shotgun (WGS) entry which is preliminary data.</text>
</comment>
<keyword evidence="21" id="KW-1185">Reference proteome</keyword>
<evidence type="ECO:0000256" key="16">
    <source>
        <dbReference type="ARBA" id="ARBA00032853"/>
    </source>
</evidence>
<evidence type="ECO:0000256" key="9">
    <source>
        <dbReference type="ARBA" id="ARBA00022679"/>
    </source>
</evidence>
<evidence type="ECO:0000313" key="20">
    <source>
        <dbReference type="EMBL" id="MEE6146451.1"/>
    </source>
</evidence>
<keyword evidence="8 19" id="KW-0169">Cobalamin biosynthesis</keyword>
<feature type="transmembrane region" description="Helical" evidence="19">
    <location>
        <begin position="192"/>
        <end position="221"/>
    </location>
</feature>
<evidence type="ECO:0000256" key="5">
    <source>
        <dbReference type="ARBA" id="ARBA00013200"/>
    </source>
</evidence>
<comment type="pathway">
    <text evidence="3 19">Cofactor biosynthesis; adenosylcobalamin biosynthesis; adenosylcobalamin from cob(II)yrinate a,c-diamide: step 7/7.</text>
</comment>
<dbReference type="PANTHER" id="PTHR34148">
    <property type="entry name" value="ADENOSYLCOBINAMIDE-GDP RIBAZOLETRANSFERASE"/>
    <property type="match status" value="1"/>
</dbReference>